<feature type="region of interest" description="Disordered" evidence="2">
    <location>
        <begin position="67"/>
        <end position="96"/>
    </location>
</feature>
<gene>
    <name evidence="4" type="ORF">B296_00052953</name>
</gene>
<reference evidence="4 5" key="1">
    <citation type="journal article" date="2014" name="Agronomy (Basel)">
        <title>A Draft Genome Sequence for Ensete ventricosum, the Drought-Tolerant Tree Against Hunger.</title>
        <authorList>
            <person name="Harrison J."/>
            <person name="Moore K.A."/>
            <person name="Paszkiewicz K."/>
            <person name="Jones T."/>
            <person name="Grant M."/>
            <person name="Ambacheew D."/>
            <person name="Muzemil S."/>
            <person name="Studholme D.J."/>
        </authorList>
    </citation>
    <scope>NUCLEOTIDE SEQUENCE [LARGE SCALE GENOMIC DNA]</scope>
</reference>
<evidence type="ECO:0000259" key="3">
    <source>
        <dbReference type="SMART" id="SM01218"/>
    </source>
</evidence>
<name>A0A426X7S3_ENSVE</name>
<protein>
    <recommendedName>
        <fullName evidence="3">Chromatin target of PRMT1 protein C-terminal domain-containing protein</fullName>
    </recommendedName>
</protein>
<dbReference type="PANTHER" id="PTHR19965">
    <property type="entry name" value="RNA AND EXPORT FACTOR BINDING PROTEIN"/>
    <property type="match status" value="1"/>
</dbReference>
<dbReference type="InterPro" id="IPR051229">
    <property type="entry name" value="ALYREF_mRNA_export"/>
</dbReference>
<feature type="domain" description="Chromatin target of PRMT1 protein C-terminal" evidence="3">
    <location>
        <begin position="42"/>
        <end position="114"/>
    </location>
</feature>
<dbReference type="InterPro" id="IPR025715">
    <property type="entry name" value="FoP_C"/>
</dbReference>
<dbReference type="PANTHER" id="PTHR19965:SF35">
    <property type="entry name" value="RNA ANNEALING PROTEIN YRA1"/>
    <property type="match status" value="1"/>
</dbReference>
<organism evidence="4 5">
    <name type="scientific">Ensete ventricosum</name>
    <name type="common">Abyssinian banana</name>
    <name type="synonym">Musa ensete</name>
    <dbReference type="NCBI Taxonomy" id="4639"/>
    <lineage>
        <taxon>Eukaryota</taxon>
        <taxon>Viridiplantae</taxon>
        <taxon>Streptophyta</taxon>
        <taxon>Embryophyta</taxon>
        <taxon>Tracheophyta</taxon>
        <taxon>Spermatophyta</taxon>
        <taxon>Magnoliopsida</taxon>
        <taxon>Liliopsida</taxon>
        <taxon>Zingiberales</taxon>
        <taxon>Musaceae</taxon>
        <taxon>Ensete</taxon>
    </lineage>
</organism>
<evidence type="ECO:0000256" key="2">
    <source>
        <dbReference type="SAM" id="MobiDB-lite"/>
    </source>
</evidence>
<proteinExistence type="predicted"/>
<dbReference type="GO" id="GO:0005634">
    <property type="term" value="C:nucleus"/>
    <property type="evidence" value="ECO:0007669"/>
    <property type="project" value="TreeGrafter"/>
</dbReference>
<dbReference type="AlphaFoldDB" id="A0A426X7S3"/>
<dbReference type="Pfam" id="PF13865">
    <property type="entry name" value="FoP_duplication"/>
    <property type="match status" value="1"/>
</dbReference>
<dbReference type="GO" id="GO:0006406">
    <property type="term" value="P:mRNA export from nucleus"/>
    <property type="evidence" value="ECO:0007669"/>
    <property type="project" value="TreeGrafter"/>
</dbReference>
<dbReference type="SMART" id="SM01218">
    <property type="entry name" value="FoP_duplication"/>
    <property type="match status" value="1"/>
</dbReference>
<evidence type="ECO:0000256" key="1">
    <source>
        <dbReference type="ARBA" id="ARBA00022884"/>
    </source>
</evidence>
<dbReference type="GO" id="GO:0003729">
    <property type="term" value="F:mRNA binding"/>
    <property type="evidence" value="ECO:0007669"/>
    <property type="project" value="TreeGrafter"/>
</dbReference>
<sequence length="114" mass="12531">MSTCLLFFHFCYVNKLFSLCLCLCCYFLFQELFSEVGDLKRYSINYDRSGRSKMLCLPCCCSTGPGRGSSGWTRGGGRGSGRGRGRGKGRGEPISAATLDADLDKYHAVAMQTN</sequence>
<evidence type="ECO:0000313" key="5">
    <source>
        <dbReference type="Proteomes" id="UP000287651"/>
    </source>
</evidence>
<dbReference type="EMBL" id="AMZH03024927">
    <property type="protein sequence ID" value="RRT35521.1"/>
    <property type="molecule type" value="Genomic_DNA"/>
</dbReference>
<evidence type="ECO:0000313" key="4">
    <source>
        <dbReference type="EMBL" id="RRT35521.1"/>
    </source>
</evidence>
<accession>A0A426X7S3</accession>
<comment type="caution">
    <text evidence="4">The sequence shown here is derived from an EMBL/GenBank/DDBJ whole genome shotgun (WGS) entry which is preliminary data.</text>
</comment>
<feature type="compositionally biased region" description="Gly residues" evidence="2">
    <location>
        <begin position="67"/>
        <end position="80"/>
    </location>
</feature>
<keyword evidence="1" id="KW-0694">RNA-binding</keyword>
<dbReference type="Proteomes" id="UP000287651">
    <property type="component" value="Unassembled WGS sequence"/>
</dbReference>